<evidence type="ECO:0000256" key="4">
    <source>
        <dbReference type="ARBA" id="ARBA00021870"/>
    </source>
</evidence>
<dbReference type="GO" id="GO:0005886">
    <property type="term" value="C:plasma membrane"/>
    <property type="evidence" value="ECO:0007669"/>
    <property type="project" value="UniProtKB-SubCell"/>
</dbReference>
<evidence type="ECO:0000313" key="14">
    <source>
        <dbReference type="Proteomes" id="UP000001205"/>
    </source>
</evidence>
<evidence type="ECO:0000256" key="3">
    <source>
        <dbReference type="ARBA" id="ARBA00010299"/>
    </source>
</evidence>
<comment type="subcellular location">
    <subcellularLocation>
        <location evidence="1">Bacterial flagellum basal body</location>
    </subcellularLocation>
    <subcellularLocation>
        <location evidence="2">Cell membrane</location>
        <topology evidence="2">Peripheral membrane protein</topology>
        <orientation evidence="2">Cytoplasmic side</orientation>
    </subcellularLocation>
</comment>
<evidence type="ECO:0000259" key="12">
    <source>
        <dbReference type="Pfam" id="PF14842"/>
    </source>
</evidence>
<evidence type="ECO:0000256" key="2">
    <source>
        <dbReference type="ARBA" id="ARBA00004413"/>
    </source>
</evidence>
<proteinExistence type="inferred from homology"/>
<dbReference type="Proteomes" id="UP000001205">
    <property type="component" value="Chromosome"/>
</dbReference>
<name>A0ABF7PV63_BORT9</name>
<keyword evidence="5" id="KW-1003">Cell membrane</keyword>
<dbReference type="InterPro" id="IPR011002">
    <property type="entry name" value="FliG_a-hlx"/>
</dbReference>
<dbReference type="InterPro" id="IPR023087">
    <property type="entry name" value="Flg_Motor_Flig_C"/>
</dbReference>
<evidence type="ECO:0000256" key="8">
    <source>
        <dbReference type="ARBA" id="ARBA00023136"/>
    </source>
</evidence>
<organism evidence="13 14">
    <name type="scientific">Borrelia turicatae (strain 91E135)</name>
    <dbReference type="NCBI Taxonomy" id="314724"/>
    <lineage>
        <taxon>Bacteria</taxon>
        <taxon>Pseudomonadati</taxon>
        <taxon>Spirochaetota</taxon>
        <taxon>Spirochaetia</taxon>
        <taxon>Spirochaetales</taxon>
        <taxon>Borreliaceae</taxon>
        <taxon>Borrelia</taxon>
    </lineage>
</organism>
<evidence type="ECO:0000256" key="5">
    <source>
        <dbReference type="ARBA" id="ARBA00022475"/>
    </source>
</evidence>
<keyword evidence="13" id="KW-0282">Flagellum</keyword>
<reference evidence="14" key="1">
    <citation type="submission" date="2004-12" db="EMBL/GenBank/DDBJ databases">
        <title>The genome sequence of Borrelia hermsii and Borrelia turicatae: comparative analysis of two agents of endemic N. America relapsing fever.</title>
        <authorList>
            <person name="Porcella S.F."/>
            <person name="Raffel S.J."/>
            <person name="Schrumpf M.E."/>
            <person name="Montgomery B."/>
            <person name="Smith T."/>
            <person name="Schwan T.G."/>
        </authorList>
    </citation>
    <scope>NUCLEOTIDE SEQUENCE [LARGE SCALE GENOMIC DNA]</scope>
    <source>
        <strain evidence="14">91E135</strain>
    </source>
</reference>
<keyword evidence="13" id="KW-0969">Cilium</keyword>
<dbReference type="Pfam" id="PF14841">
    <property type="entry name" value="FliG_M"/>
    <property type="match status" value="1"/>
</dbReference>
<evidence type="ECO:0000256" key="6">
    <source>
        <dbReference type="ARBA" id="ARBA00022500"/>
    </source>
</evidence>
<evidence type="ECO:0000256" key="1">
    <source>
        <dbReference type="ARBA" id="ARBA00004117"/>
    </source>
</evidence>
<dbReference type="InterPro" id="IPR000090">
    <property type="entry name" value="Flg_Motor_Flig"/>
</dbReference>
<dbReference type="Gene3D" id="1.10.220.30">
    <property type="match status" value="3"/>
</dbReference>
<sequence length="416" mass="49022">MLVYWFLQILRESMQDPRISKYQDAKNWGVKTFKESEKKELHNDLPEIQGSLLKSWVNLIKRGKREDFSNSSSLSKGVGKPGFIRKESKVSKIAKYFLAIGLEKSSKIMAELDDADIIAITREITKIKYITPDDKKRIIQEFEDLVKSERKYLKIDDKFTYELLNKSLSKAKAKEIYIKVTGIDPFLPFDYLSGVEDEQLWALIKDENIQTLLIIYNYLTKEQKKYVFSMLEKDIKKQFVKELAKPRQLNMDMIEIISDRLKSRFAMQGKLKTEKLDGSKILVDILSYMDSEDEKNLLSNIDMKVLNPVKDNEIKERIFDINVILRITDNDMHNILREFTDNDIAIIIKDKSDEIRDKILFNVSRRRKTLILEEESFLKEVKKRDIKAMTTSFVNYIKELTLKGELMIYRKNEEFI</sequence>
<dbReference type="GO" id="GO:0009425">
    <property type="term" value="C:bacterial-type flagellum basal body"/>
    <property type="evidence" value="ECO:0007669"/>
    <property type="project" value="UniProtKB-SubCell"/>
</dbReference>
<keyword evidence="13" id="KW-0966">Cell projection</keyword>
<evidence type="ECO:0000259" key="11">
    <source>
        <dbReference type="Pfam" id="PF14841"/>
    </source>
</evidence>
<dbReference type="GO" id="GO:0006935">
    <property type="term" value="P:chemotaxis"/>
    <property type="evidence" value="ECO:0007669"/>
    <property type="project" value="UniProtKB-KW"/>
</dbReference>
<evidence type="ECO:0000313" key="13">
    <source>
        <dbReference type="EMBL" id="AAX17557.1"/>
    </source>
</evidence>
<dbReference type="InterPro" id="IPR032779">
    <property type="entry name" value="FliG_M"/>
</dbReference>
<comment type="similarity">
    <text evidence="3">Belongs to the FliG family.</text>
</comment>
<dbReference type="GO" id="GO:0097588">
    <property type="term" value="P:archaeal or bacterial-type flagellum-dependent cell motility"/>
    <property type="evidence" value="ECO:0007669"/>
    <property type="project" value="UniProtKB-KW"/>
</dbReference>
<evidence type="ECO:0000256" key="9">
    <source>
        <dbReference type="ARBA" id="ARBA00023143"/>
    </source>
</evidence>
<evidence type="ECO:0000259" key="10">
    <source>
        <dbReference type="Pfam" id="PF01706"/>
    </source>
</evidence>
<dbReference type="PRINTS" id="PR00954">
    <property type="entry name" value="FLGMOTORFLIG"/>
</dbReference>
<dbReference type="EMBL" id="CP000049">
    <property type="protein sequence ID" value="AAX17557.1"/>
    <property type="molecule type" value="Genomic_DNA"/>
</dbReference>
<dbReference type="KEGG" id="btu:BT0221"/>
<feature type="domain" description="Flagellar motor switch protein FliG C-terminal" evidence="10">
    <location>
        <begin position="306"/>
        <end position="408"/>
    </location>
</feature>
<dbReference type="AlphaFoldDB" id="A0ABF7PV63"/>
<dbReference type="PANTHER" id="PTHR30534">
    <property type="entry name" value="FLAGELLAR MOTOR SWITCH PROTEIN FLIG"/>
    <property type="match status" value="1"/>
</dbReference>
<dbReference type="PANTHER" id="PTHR30534:SF0">
    <property type="entry name" value="FLAGELLAR MOTOR SWITCH PROTEIN FLIG"/>
    <property type="match status" value="1"/>
</dbReference>
<evidence type="ECO:0000256" key="7">
    <source>
        <dbReference type="ARBA" id="ARBA00022779"/>
    </source>
</evidence>
<protein>
    <recommendedName>
        <fullName evidence="4">Flagellar motor switch protein FliG</fullName>
    </recommendedName>
</protein>
<keyword evidence="9" id="KW-0975">Bacterial flagellum</keyword>
<feature type="domain" description="Flagellar motor switch protein FliG N-terminal" evidence="12">
    <location>
        <begin position="89"/>
        <end position="181"/>
    </location>
</feature>
<keyword evidence="7" id="KW-0283">Flagellar rotation</keyword>
<gene>
    <name evidence="13" type="ordered locus">BT0221</name>
</gene>
<keyword evidence="6" id="KW-0145">Chemotaxis</keyword>
<dbReference type="InterPro" id="IPR028263">
    <property type="entry name" value="FliG_N"/>
</dbReference>
<dbReference type="Pfam" id="PF01706">
    <property type="entry name" value="FliG_C"/>
    <property type="match status" value="1"/>
</dbReference>
<dbReference type="Pfam" id="PF14842">
    <property type="entry name" value="FliG_N"/>
    <property type="match status" value="1"/>
</dbReference>
<feature type="domain" description="Flagellar motor switch protein FliG middle" evidence="11">
    <location>
        <begin position="198"/>
        <end position="269"/>
    </location>
</feature>
<keyword evidence="14" id="KW-1185">Reference proteome</keyword>
<keyword evidence="8" id="KW-0472">Membrane</keyword>
<dbReference type="SUPFAM" id="SSF48029">
    <property type="entry name" value="FliG"/>
    <property type="match status" value="2"/>
</dbReference>
<accession>A0ABF7PV63</accession>